<evidence type="ECO:0000256" key="8">
    <source>
        <dbReference type="PIRSR" id="PIRSR615500-1"/>
    </source>
</evidence>
<keyword evidence="14" id="KW-1185">Reference proteome</keyword>
<reference evidence="14" key="1">
    <citation type="submission" date="2015-10" db="EMBL/GenBank/DDBJ databases">
        <authorList>
            <person name="Lehtovirta-Morley L.E."/>
            <person name="Vieille C."/>
        </authorList>
    </citation>
    <scope>NUCLEOTIDE SEQUENCE [LARGE SCALE GENOMIC DNA]</scope>
</reference>
<dbReference type="PROSITE" id="PS00136">
    <property type="entry name" value="SUBTILASE_ASP"/>
    <property type="match status" value="1"/>
</dbReference>
<evidence type="ECO:0000313" key="14">
    <source>
        <dbReference type="Proteomes" id="UP000196239"/>
    </source>
</evidence>
<dbReference type="PANTHER" id="PTHR43806">
    <property type="entry name" value="PEPTIDASE S8"/>
    <property type="match status" value="1"/>
</dbReference>
<dbReference type="InterPro" id="IPR050131">
    <property type="entry name" value="Peptidase_S8_subtilisin-like"/>
</dbReference>
<protein>
    <submittedName>
        <fullName evidence="13">Putative Subtilase family protein</fullName>
    </submittedName>
</protein>
<dbReference type="PROSITE" id="PS51892">
    <property type="entry name" value="SUBTILASE"/>
    <property type="match status" value="1"/>
</dbReference>
<dbReference type="InterPro" id="IPR036852">
    <property type="entry name" value="Peptidase_S8/S53_dom_sf"/>
</dbReference>
<dbReference type="InterPro" id="IPR022398">
    <property type="entry name" value="Peptidase_S8_His-AS"/>
</dbReference>
<evidence type="ECO:0000256" key="5">
    <source>
        <dbReference type="ARBA" id="ARBA00022729"/>
    </source>
</evidence>
<evidence type="ECO:0000256" key="1">
    <source>
        <dbReference type="ARBA" id="ARBA00011073"/>
    </source>
</evidence>
<keyword evidence="6 9" id="KW-0378">Hydrolase</keyword>
<feature type="transmembrane region" description="Helical" evidence="10">
    <location>
        <begin position="649"/>
        <end position="668"/>
    </location>
</feature>
<dbReference type="InterPro" id="IPR015500">
    <property type="entry name" value="Peptidase_S8_subtilisin-rel"/>
</dbReference>
<dbReference type="InterPro" id="IPR000209">
    <property type="entry name" value="Peptidase_S8/S53_dom"/>
</dbReference>
<dbReference type="PROSITE" id="PS00138">
    <property type="entry name" value="SUBTILASE_SER"/>
    <property type="match status" value="1"/>
</dbReference>
<feature type="active site" description="Charge relay system" evidence="8">
    <location>
        <position position="55"/>
    </location>
</feature>
<dbReference type="KEGG" id="ndv:NDEV_0340"/>
<dbReference type="Pfam" id="PF02225">
    <property type="entry name" value="PA"/>
    <property type="match status" value="1"/>
</dbReference>
<dbReference type="PROSITE" id="PS00137">
    <property type="entry name" value="SUBTILASE_HIS"/>
    <property type="match status" value="1"/>
</dbReference>
<feature type="domain" description="Peptidase S8/S53" evidence="11">
    <location>
        <begin position="46"/>
        <end position="431"/>
    </location>
</feature>
<proteinExistence type="inferred from homology"/>
<dbReference type="CDD" id="cd07474">
    <property type="entry name" value="Peptidases_S8_subtilisin_Vpr-like"/>
    <property type="match status" value="1"/>
</dbReference>
<name>A0A128A174_9ARCH</name>
<keyword evidence="10" id="KW-0812">Transmembrane</keyword>
<feature type="active site" description="Charge relay system" evidence="8">
    <location>
        <position position="93"/>
    </location>
</feature>
<dbReference type="PANTHER" id="PTHR43806:SF11">
    <property type="entry name" value="CEREVISIN-RELATED"/>
    <property type="match status" value="1"/>
</dbReference>
<comment type="similarity">
    <text evidence="1 9">Belongs to the peptidase S8 family.</text>
</comment>
<dbReference type="PRINTS" id="PR00723">
    <property type="entry name" value="SUBTILISIN"/>
</dbReference>
<dbReference type="SUPFAM" id="SSF52025">
    <property type="entry name" value="PA domain"/>
    <property type="match status" value="1"/>
</dbReference>
<evidence type="ECO:0000259" key="12">
    <source>
        <dbReference type="Pfam" id="PF02225"/>
    </source>
</evidence>
<evidence type="ECO:0000256" key="7">
    <source>
        <dbReference type="ARBA" id="ARBA00022825"/>
    </source>
</evidence>
<dbReference type="EMBL" id="LN890280">
    <property type="protein sequence ID" value="CUR51105.1"/>
    <property type="molecule type" value="Genomic_DNA"/>
</dbReference>
<keyword evidence="3" id="KW-0964">Secreted</keyword>
<dbReference type="InterPro" id="IPR046450">
    <property type="entry name" value="PA_dom_sf"/>
</dbReference>
<evidence type="ECO:0000256" key="9">
    <source>
        <dbReference type="RuleBase" id="RU003355"/>
    </source>
</evidence>
<evidence type="ECO:0000256" key="6">
    <source>
        <dbReference type="ARBA" id="ARBA00022801"/>
    </source>
</evidence>
<dbReference type="AlphaFoldDB" id="A0A128A174"/>
<dbReference type="Pfam" id="PF00082">
    <property type="entry name" value="Peptidase_S8"/>
    <property type="match status" value="1"/>
</dbReference>
<dbReference type="SUPFAM" id="SSF52743">
    <property type="entry name" value="Subtilisin-like"/>
    <property type="match status" value="1"/>
</dbReference>
<gene>
    <name evidence="13" type="ORF">NDEV_0340</name>
</gene>
<keyword evidence="4 9" id="KW-0645">Protease</keyword>
<sequence length="671" mass="72566">MIEKLLIFSLVFILCVTYFISDSESLLSKSIQLVGVQTTRQQGLDGQGIKIGIIDTGIDFSHPDLYGYGQSGRVAGGYDYVNADKKPNDVNGHGTEVAGIIGANGSFSGMAPKSQLFSYKVSSTGESVSSDYIIQAISLAIDEKMGVINISLGVNRTNDELENAVDEAVKKGIVVVTAAGNNGPDDKTIGSPGRDYNVITVGASYNNITSSVVSTLEIGDKQYDTLPMLGTNILKNPIQGKIIYGGYGRNTDLENIDVKDAILLEQRGSDIKGEKVYFSEKEKNAADHGAIGLIIFNNQSGVFFGELIGPNSTRGYQPRIPVISMSGDDGLKLRSILKDNAMGNLDVFYHPDFVAPFSSRGSVSPFYVKPDLVAPGVYVNTTTIGGKYNLTSGTSIAAPHVTGAVAILLQKYPSMDPASIASLIITTTDPVTDAHGKIFPIDVAGSGRLNVTRASSANLIIEPHDLVFNLSYDNPSETRTLHLNPIDNTIPKLKVQFLSNEPSLDFSYGITNNTINAKITDDIKKPNDYEGFIIIDDSKTAYRIPVLVHVTKGTLDASQADTQINFSINYPDKWSYAKISLTKAGSHDTRIVGITPQDSKTITIDSAGEYWVQADIKVGNVTDHAYHTLMVNHISENHFDIENILQIPIKQVIIVSGIFGIMLLVVLIRRR</sequence>
<keyword evidence="2" id="KW-0134">Cell wall</keyword>
<keyword evidence="7 9" id="KW-0720">Serine protease</keyword>
<evidence type="ECO:0000256" key="2">
    <source>
        <dbReference type="ARBA" id="ARBA00022512"/>
    </source>
</evidence>
<dbReference type="InterPro" id="IPR034213">
    <property type="entry name" value="S8_Vpr-like"/>
</dbReference>
<keyword evidence="10" id="KW-1133">Transmembrane helix</keyword>
<feature type="active site" description="Charge relay system" evidence="8">
    <location>
        <position position="395"/>
    </location>
</feature>
<evidence type="ECO:0000256" key="10">
    <source>
        <dbReference type="SAM" id="Phobius"/>
    </source>
</evidence>
<evidence type="ECO:0000313" key="13">
    <source>
        <dbReference type="EMBL" id="CUR51105.1"/>
    </source>
</evidence>
<dbReference type="GO" id="GO:0006508">
    <property type="term" value="P:proteolysis"/>
    <property type="evidence" value="ECO:0007669"/>
    <property type="project" value="UniProtKB-KW"/>
</dbReference>
<dbReference type="InterPro" id="IPR023827">
    <property type="entry name" value="Peptidase_S8_Asp-AS"/>
</dbReference>
<keyword evidence="10" id="KW-0472">Membrane</keyword>
<dbReference type="Gene3D" id="3.40.50.200">
    <property type="entry name" value="Peptidase S8/S53 domain"/>
    <property type="match status" value="1"/>
</dbReference>
<organism evidence="13 14">
    <name type="scientific">Nitrosotalea devaniterrae</name>
    <dbReference type="NCBI Taxonomy" id="1078905"/>
    <lineage>
        <taxon>Archaea</taxon>
        <taxon>Nitrososphaerota</taxon>
        <taxon>Nitrososphaeria</taxon>
        <taxon>Nitrosotaleales</taxon>
        <taxon>Nitrosotaleaceae</taxon>
        <taxon>Nitrosotalea</taxon>
    </lineage>
</organism>
<dbReference type="InterPro" id="IPR023828">
    <property type="entry name" value="Peptidase_S8_Ser-AS"/>
</dbReference>
<feature type="domain" description="PA" evidence="12">
    <location>
        <begin position="247"/>
        <end position="333"/>
    </location>
</feature>
<evidence type="ECO:0000259" key="11">
    <source>
        <dbReference type="Pfam" id="PF00082"/>
    </source>
</evidence>
<accession>A0A128A174</accession>
<dbReference type="Gene3D" id="3.50.30.30">
    <property type="match status" value="1"/>
</dbReference>
<evidence type="ECO:0000256" key="4">
    <source>
        <dbReference type="ARBA" id="ARBA00022670"/>
    </source>
</evidence>
<dbReference type="InterPro" id="IPR003137">
    <property type="entry name" value="PA_domain"/>
</dbReference>
<dbReference type="GO" id="GO:0004252">
    <property type="term" value="F:serine-type endopeptidase activity"/>
    <property type="evidence" value="ECO:0007669"/>
    <property type="project" value="InterPro"/>
</dbReference>
<dbReference type="Proteomes" id="UP000196239">
    <property type="component" value="Chromosome 1"/>
</dbReference>
<evidence type="ECO:0000256" key="3">
    <source>
        <dbReference type="ARBA" id="ARBA00022525"/>
    </source>
</evidence>
<keyword evidence="5" id="KW-0732">Signal</keyword>